<dbReference type="SUPFAM" id="SSF51306">
    <property type="entry name" value="LexA/Signal peptidase"/>
    <property type="match status" value="1"/>
</dbReference>
<evidence type="ECO:0000313" key="9">
    <source>
        <dbReference type="Proteomes" id="UP001159427"/>
    </source>
</evidence>
<sequence length="102" mass="11165">MGFQTVRSYLSRFALGFAIGLPVAVTFVENVGSLKGVHGISMQPTLNPKPHFKGDVVLVNSWAVRRFEGINKGDIVTLMRVNSYPDAVLIKRVIGVEGDHVK</sequence>
<keyword evidence="2" id="KW-0645">Protease</keyword>
<dbReference type="Pfam" id="PF10502">
    <property type="entry name" value="Peptidase_S26"/>
    <property type="match status" value="1"/>
</dbReference>
<dbReference type="InterPro" id="IPR036286">
    <property type="entry name" value="LexA/Signal_pep-like_sf"/>
</dbReference>
<keyword evidence="6" id="KW-0472">Membrane</keyword>
<evidence type="ECO:0000256" key="5">
    <source>
        <dbReference type="ARBA" id="ARBA00022989"/>
    </source>
</evidence>
<keyword evidence="3" id="KW-0812">Transmembrane</keyword>
<comment type="caution">
    <text evidence="8">The sequence shown here is derived from an EMBL/GenBank/DDBJ whole genome shotgun (WGS) entry which is preliminary data.</text>
</comment>
<dbReference type="PANTHER" id="PTHR46041">
    <property type="entry name" value="MITOCHONDRIAL INNER MEMBRANE PROTEASE SUBUNIT 2"/>
    <property type="match status" value="1"/>
</dbReference>
<dbReference type="Proteomes" id="UP001159427">
    <property type="component" value="Unassembled WGS sequence"/>
</dbReference>
<evidence type="ECO:0000259" key="7">
    <source>
        <dbReference type="Pfam" id="PF10502"/>
    </source>
</evidence>
<dbReference type="PANTHER" id="PTHR46041:SF2">
    <property type="entry name" value="MITOCHONDRIAL INNER MEMBRANE PROTEASE SUBUNIT 2"/>
    <property type="match status" value="1"/>
</dbReference>
<dbReference type="EMBL" id="CALNXI010001163">
    <property type="protein sequence ID" value="CAH3158132.1"/>
    <property type="molecule type" value="Genomic_DNA"/>
</dbReference>
<dbReference type="Gene3D" id="2.10.109.10">
    <property type="entry name" value="Umud Fragment, subunit A"/>
    <property type="match status" value="1"/>
</dbReference>
<dbReference type="CDD" id="cd06530">
    <property type="entry name" value="S26_SPase_I"/>
    <property type="match status" value="1"/>
</dbReference>
<evidence type="ECO:0000256" key="1">
    <source>
        <dbReference type="ARBA" id="ARBA00004167"/>
    </source>
</evidence>
<organism evidence="8 9">
    <name type="scientific">Porites evermanni</name>
    <dbReference type="NCBI Taxonomy" id="104178"/>
    <lineage>
        <taxon>Eukaryota</taxon>
        <taxon>Metazoa</taxon>
        <taxon>Cnidaria</taxon>
        <taxon>Anthozoa</taxon>
        <taxon>Hexacorallia</taxon>
        <taxon>Scleractinia</taxon>
        <taxon>Fungiina</taxon>
        <taxon>Poritidae</taxon>
        <taxon>Porites</taxon>
    </lineage>
</organism>
<dbReference type="InterPro" id="IPR037730">
    <property type="entry name" value="IMP2"/>
</dbReference>
<keyword evidence="4" id="KW-0378">Hydrolase</keyword>
<proteinExistence type="predicted"/>
<protein>
    <recommendedName>
        <fullName evidence="7">Peptidase S26 domain-containing protein</fullName>
    </recommendedName>
</protein>
<keyword evidence="9" id="KW-1185">Reference proteome</keyword>
<gene>
    <name evidence="8" type="ORF">PEVE_00002786</name>
</gene>
<evidence type="ECO:0000256" key="2">
    <source>
        <dbReference type="ARBA" id="ARBA00022670"/>
    </source>
</evidence>
<name>A0ABN8Q726_9CNID</name>
<feature type="domain" description="Peptidase S26" evidence="7">
    <location>
        <begin position="19"/>
        <end position="102"/>
    </location>
</feature>
<evidence type="ECO:0000256" key="6">
    <source>
        <dbReference type="ARBA" id="ARBA00023136"/>
    </source>
</evidence>
<reference evidence="8 9" key="1">
    <citation type="submission" date="2022-05" db="EMBL/GenBank/DDBJ databases">
        <authorList>
            <consortium name="Genoscope - CEA"/>
            <person name="William W."/>
        </authorList>
    </citation>
    <scope>NUCLEOTIDE SEQUENCE [LARGE SCALE GENOMIC DNA]</scope>
</reference>
<evidence type="ECO:0000256" key="4">
    <source>
        <dbReference type="ARBA" id="ARBA00022801"/>
    </source>
</evidence>
<keyword evidence="5" id="KW-1133">Transmembrane helix</keyword>
<evidence type="ECO:0000313" key="8">
    <source>
        <dbReference type="EMBL" id="CAH3158132.1"/>
    </source>
</evidence>
<dbReference type="InterPro" id="IPR019533">
    <property type="entry name" value="Peptidase_S26"/>
</dbReference>
<evidence type="ECO:0000256" key="3">
    <source>
        <dbReference type="ARBA" id="ARBA00022692"/>
    </source>
</evidence>
<comment type="subcellular location">
    <subcellularLocation>
        <location evidence="1">Membrane</location>
        <topology evidence="1">Single-pass membrane protein</topology>
    </subcellularLocation>
</comment>
<accession>A0ABN8Q726</accession>